<keyword evidence="3" id="KW-1185">Reference proteome</keyword>
<evidence type="ECO:0000256" key="1">
    <source>
        <dbReference type="SAM" id="Phobius"/>
    </source>
</evidence>
<name>A0ABS6SAZ3_9SPHN</name>
<dbReference type="EMBL" id="JAGSPA010000001">
    <property type="protein sequence ID" value="MBV7255375.1"/>
    <property type="molecule type" value="Genomic_DNA"/>
</dbReference>
<keyword evidence="1" id="KW-1133">Transmembrane helix</keyword>
<keyword evidence="1" id="KW-0812">Transmembrane</keyword>
<proteinExistence type="predicted"/>
<accession>A0ABS6SAZ3</accession>
<comment type="caution">
    <text evidence="2">The sequence shown here is derived from an EMBL/GenBank/DDBJ whole genome shotgun (WGS) entry which is preliminary data.</text>
</comment>
<protein>
    <submittedName>
        <fullName evidence="2">DUF1493 family protein</fullName>
    </submittedName>
</protein>
<gene>
    <name evidence="2" type="ORF">KCG44_01110</name>
</gene>
<feature type="transmembrane region" description="Helical" evidence="1">
    <location>
        <begin position="99"/>
        <end position="123"/>
    </location>
</feature>
<evidence type="ECO:0000313" key="2">
    <source>
        <dbReference type="EMBL" id="MBV7255375.1"/>
    </source>
</evidence>
<feature type="transmembrane region" description="Helical" evidence="1">
    <location>
        <begin position="75"/>
        <end position="93"/>
    </location>
</feature>
<sequence length="155" mass="17297">MTTNLDWLYDKLEADFGVPRRQLQSRAALVHDLGVTGDDAGELLEAIHDRFGTDFSNLNWTDFFHNEAFGLTQGCLLMLGMGPGMFAAIWYLPSGWPEWLRMLLAIIAGTTSLVVIGKLSWLIPWKFGEKRKVTLAGLCEIIDAGAWPQDPDQVT</sequence>
<reference evidence="2 3" key="1">
    <citation type="submission" date="2021-04" db="EMBL/GenBank/DDBJ databases">
        <authorList>
            <person name="Pira H."/>
            <person name="Risdian C."/>
            <person name="Wink J."/>
        </authorList>
    </citation>
    <scope>NUCLEOTIDE SEQUENCE [LARGE SCALE GENOMIC DNA]</scope>
    <source>
        <strain evidence="2 3">WHA3</strain>
    </source>
</reference>
<evidence type="ECO:0000313" key="3">
    <source>
        <dbReference type="Proteomes" id="UP000722336"/>
    </source>
</evidence>
<dbReference type="RefSeq" id="WP_218443672.1">
    <property type="nucleotide sequence ID" value="NZ_JAGSPA010000001.1"/>
</dbReference>
<dbReference type="Proteomes" id="UP000722336">
    <property type="component" value="Unassembled WGS sequence"/>
</dbReference>
<keyword evidence="1" id="KW-0472">Membrane</keyword>
<organism evidence="2 3">
    <name type="scientific">Pacificimonas pallii</name>
    <dbReference type="NCBI Taxonomy" id="2827236"/>
    <lineage>
        <taxon>Bacteria</taxon>
        <taxon>Pseudomonadati</taxon>
        <taxon>Pseudomonadota</taxon>
        <taxon>Alphaproteobacteria</taxon>
        <taxon>Sphingomonadales</taxon>
        <taxon>Sphingosinicellaceae</taxon>
        <taxon>Pacificimonas</taxon>
    </lineage>
</organism>